<proteinExistence type="predicted"/>
<gene>
    <name evidence="1" type="ORF">EJB05_33522</name>
</gene>
<keyword evidence="2" id="KW-1185">Reference proteome</keyword>
<organism evidence="1 2">
    <name type="scientific">Eragrostis curvula</name>
    <name type="common">weeping love grass</name>
    <dbReference type="NCBI Taxonomy" id="38414"/>
    <lineage>
        <taxon>Eukaryota</taxon>
        <taxon>Viridiplantae</taxon>
        <taxon>Streptophyta</taxon>
        <taxon>Embryophyta</taxon>
        <taxon>Tracheophyta</taxon>
        <taxon>Spermatophyta</taxon>
        <taxon>Magnoliopsida</taxon>
        <taxon>Liliopsida</taxon>
        <taxon>Poales</taxon>
        <taxon>Poaceae</taxon>
        <taxon>PACMAD clade</taxon>
        <taxon>Chloridoideae</taxon>
        <taxon>Eragrostideae</taxon>
        <taxon>Eragrostidinae</taxon>
        <taxon>Eragrostis</taxon>
    </lineage>
</organism>
<evidence type="ECO:0000313" key="2">
    <source>
        <dbReference type="Proteomes" id="UP000324897"/>
    </source>
</evidence>
<comment type="caution">
    <text evidence="1">The sequence shown here is derived from an EMBL/GenBank/DDBJ whole genome shotgun (WGS) entry which is preliminary data.</text>
</comment>
<protein>
    <submittedName>
        <fullName evidence="1">Uncharacterized protein</fullName>
    </submittedName>
</protein>
<name>A0A5J9U1K6_9POAL</name>
<sequence length="85" mass="9988">MTPDPFTDQDWEEYVETLKAIKAHRKLTGESGGNAIVILKHLGKDYSHHDLKGCSIEEGRAKRAARREEARRRYFEEKAKKKFWK</sequence>
<accession>A0A5J9U1K6</accession>
<reference evidence="1 2" key="1">
    <citation type="journal article" date="2019" name="Sci. Rep.">
        <title>A high-quality genome of Eragrostis curvula grass provides insights into Poaceae evolution and supports new strategies to enhance forage quality.</title>
        <authorList>
            <person name="Carballo J."/>
            <person name="Santos B.A.C.M."/>
            <person name="Zappacosta D."/>
            <person name="Garbus I."/>
            <person name="Selva J.P."/>
            <person name="Gallo C.A."/>
            <person name="Diaz A."/>
            <person name="Albertini E."/>
            <person name="Caccamo M."/>
            <person name="Echenique V."/>
        </authorList>
    </citation>
    <scope>NUCLEOTIDE SEQUENCE [LARGE SCALE GENOMIC DNA]</scope>
    <source>
        <strain evidence="2">cv. Victoria</strain>
        <tissue evidence="1">Leaf</tissue>
    </source>
</reference>
<dbReference type="Proteomes" id="UP000324897">
    <property type="component" value="Chromosome 7"/>
</dbReference>
<dbReference type="EMBL" id="RWGY01000029">
    <property type="protein sequence ID" value="TVU17484.1"/>
    <property type="molecule type" value="Genomic_DNA"/>
</dbReference>
<evidence type="ECO:0000313" key="1">
    <source>
        <dbReference type="EMBL" id="TVU17484.1"/>
    </source>
</evidence>
<dbReference type="Gramene" id="TVU17484">
    <property type="protein sequence ID" value="TVU17484"/>
    <property type="gene ID" value="EJB05_33522"/>
</dbReference>
<dbReference type="AlphaFoldDB" id="A0A5J9U1K6"/>